<dbReference type="Proteomes" id="UP000799770">
    <property type="component" value="Unassembled WGS sequence"/>
</dbReference>
<organism evidence="1 2">
    <name type="scientific">Lophiotrema nucula</name>
    <dbReference type="NCBI Taxonomy" id="690887"/>
    <lineage>
        <taxon>Eukaryota</taxon>
        <taxon>Fungi</taxon>
        <taxon>Dikarya</taxon>
        <taxon>Ascomycota</taxon>
        <taxon>Pezizomycotina</taxon>
        <taxon>Dothideomycetes</taxon>
        <taxon>Pleosporomycetidae</taxon>
        <taxon>Pleosporales</taxon>
        <taxon>Lophiotremataceae</taxon>
        <taxon>Lophiotrema</taxon>
    </lineage>
</organism>
<sequence length="89" mass="10228">DNNKVYSLISSYSTAYLAAVKAFKNSISTIRLNFICKYIVAVIKASLISYIKDTNLRNSFFNTREINSIILLVYTNFFINYTKLLKVLV</sequence>
<feature type="non-terminal residue" evidence="1">
    <location>
        <position position="1"/>
    </location>
</feature>
<name>A0A6A5YD94_9PLEO</name>
<dbReference type="AlphaFoldDB" id="A0A6A5YD94"/>
<dbReference type="EMBL" id="ML977394">
    <property type="protein sequence ID" value="KAF2105232.1"/>
    <property type="molecule type" value="Genomic_DNA"/>
</dbReference>
<gene>
    <name evidence="1" type="ORF">BDV96DRAFT_509736</name>
</gene>
<protein>
    <submittedName>
        <fullName evidence="1">Uncharacterized protein</fullName>
    </submittedName>
</protein>
<accession>A0A6A5YD94</accession>
<evidence type="ECO:0000313" key="1">
    <source>
        <dbReference type="EMBL" id="KAF2105232.1"/>
    </source>
</evidence>
<keyword evidence="2" id="KW-1185">Reference proteome</keyword>
<evidence type="ECO:0000313" key="2">
    <source>
        <dbReference type="Proteomes" id="UP000799770"/>
    </source>
</evidence>
<proteinExistence type="predicted"/>
<dbReference type="OrthoDB" id="2019666at2759"/>
<reference evidence="1" key="1">
    <citation type="journal article" date="2020" name="Stud. Mycol.">
        <title>101 Dothideomycetes genomes: a test case for predicting lifestyles and emergence of pathogens.</title>
        <authorList>
            <person name="Haridas S."/>
            <person name="Albert R."/>
            <person name="Binder M."/>
            <person name="Bloem J."/>
            <person name="Labutti K."/>
            <person name="Salamov A."/>
            <person name="Andreopoulos B."/>
            <person name="Baker S."/>
            <person name="Barry K."/>
            <person name="Bills G."/>
            <person name="Bluhm B."/>
            <person name="Cannon C."/>
            <person name="Castanera R."/>
            <person name="Culley D."/>
            <person name="Daum C."/>
            <person name="Ezra D."/>
            <person name="Gonzalez J."/>
            <person name="Henrissat B."/>
            <person name="Kuo A."/>
            <person name="Liang C."/>
            <person name="Lipzen A."/>
            <person name="Lutzoni F."/>
            <person name="Magnuson J."/>
            <person name="Mondo S."/>
            <person name="Nolan M."/>
            <person name="Ohm R."/>
            <person name="Pangilinan J."/>
            <person name="Park H.-J."/>
            <person name="Ramirez L."/>
            <person name="Alfaro M."/>
            <person name="Sun H."/>
            <person name="Tritt A."/>
            <person name="Yoshinaga Y."/>
            <person name="Zwiers L.-H."/>
            <person name="Turgeon B."/>
            <person name="Goodwin S."/>
            <person name="Spatafora J."/>
            <person name="Crous P."/>
            <person name="Grigoriev I."/>
        </authorList>
    </citation>
    <scope>NUCLEOTIDE SEQUENCE</scope>
    <source>
        <strain evidence="1">CBS 627.86</strain>
    </source>
</reference>